<evidence type="ECO:0000256" key="2">
    <source>
        <dbReference type="ARBA" id="ARBA00022692"/>
    </source>
</evidence>
<feature type="transmembrane region" description="Helical" evidence="6">
    <location>
        <begin position="246"/>
        <end position="268"/>
    </location>
</feature>
<dbReference type="EMBL" id="SJPT01000005">
    <property type="protein sequence ID" value="TWU22308.1"/>
    <property type="molecule type" value="Genomic_DNA"/>
</dbReference>
<dbReference type="Gene3D" id="1.20.1080.10">
    <property type="entry name" value="Glycerol uptake facilitator protein"/>
    <property type="match status" value="1"/>
</dbReference>
<evidence type="ECO:0000256" key="6">
    <source>
        <dbReference type="SAM" id="Phobius"/>
    </source>
</evidence>
<keyword evidence="3 6" id="KW-1133">Transmembrane helix</keyword>
<evidence type="ECO:0000313" key="8">
    <source>
        <dbReference type="Proteomes" id="UP000316304"/>
    </source>
</evidence>
<dbReference type="Proteomes" id="UP000316304">
    <property type="component" value="Unassembled WGS sequence"/>
</dbReference>
<keyword evidence="8" id="KW-1185">Reference proteome</keyword>
<dbReference type="RefSeq" id="WP_146595497.1">
    <property type="nucleotide sequence ID" value="NZ_SJPT01000005.1"/>
</dbReference>
<proteinExistence type="predicted"/>
<feature type="region of interest" description="Disordered" evidence="5">
    <location>
        <begin position="1"/>
        <end position="28"/>
    </location>
</feature>
<feature type="transmembrane region" description="Helical" evidence="6">
    <location>
        <begin position="178"/>
        <end position="199"/>
    </location>
</feature>
<sequence>MGKERSETDLNSEDASEHETEPKKPSQQIMRHELKEALAAFQRSSVRLFFSGLSAGLEIGFSLFLMAVMQTLLQDDLPKSVVDLLVANMYAFGFLLVILGRSELFTEQTSLAVLPVLSGQASLSGLLRLWAIVYVANILGAVAFAGMVAYLGPALGVIDPVVFTEIAHSVVHHAPPVILVSGILAGWLMGLLSWLVAAGRDTISQIVIVWLVTATIGLGHLHHSIVGTVEVLAGVFTSRETTVADFGYFLFWTTLGNAIGGPVFLALLKHTHARPDDPTEMTSARVHR</sequence>
<dbReference type="GO" id="GO:0015499">
    <property type="term" value="F:formate transmembrane transporter activity"/>
    <property type="evidence" value="ECO:0007669"/>
    <property type="project" value="TreeGrafter"/>
</dbReference>
<comment type="subcellular location">
    <subcellularLocation>
        <location evidence="1">Membrane</location>
        <topology evidence="1">Multi-pass membrane protein</topology>
    </subcellularLocation>
</comment>
<evidence type="ECO:0000256" key="3">
    <source>
        <dbReference type="ARBA" id="ARBA00022989"/>
    </source>
</evidence>
<dbReference type="PANTHER" id="PTHR30520:SF2">
    <property type="entry name" value="INNER MEMBRANE PROTEIN YFDC"/>
    <property type="match status" value="1"/>
</dbReference>
<name>A0A5C6CDI5_9BACT</name>
<reference evidence="7 8" key="1">
    <citation type="submission" date="2019-02" db="EMBL/GenBank/DDBJ databases">
        <title>Deep-cultivation of Planctomycetes and their phenomic and genomic characterization uncovers novel biology.</title>
        <authorList>
            <person name="Wiegand S."/>
            <person name="Jogler M."/>
            <person name="Boedeker C."/>
            <person name="Pinto D."/>
            <person name="Vollmers J."/>
            <person name="Rivas-Marin E."/>
            <person name="Kohn T."/>
            <person name="Peeters S.H."/>
            <person name="Heuer A."/>
            <person name="Rast P."/>
            <person name="Oberbeckmann S."/>
            <person name="Bunk B."/>
            <person name="Jeske O."/>
            <person name="Meyerdierks A."/>
            <person name="Storesund J.E."/>
            <person name="Kallscheuer N."/>
            <person name="Luecker S."/>
            <person name="Lage O.M."/>
            <person name="Pohl T."/>
            <person name="Merkel B.J."/>
            <person name="Hornburger P."/>
            <person name="Mueller R.-W."/>
            <person name="Bruemmer F."/>
            <person name="Labrenz M."/>
            <person name="Spormann A.M."/>
            <person name="Op Den Camp H."/>
            <person name="Overmann J."/>
            <person name="Amann R."/>
            <person name="Jetten M.S.M."/>
            <person name="Mascher T."/>
            <person name="Medema M.H."/>
            <person name="Devos D.P."/>
            <person name="Kaster A.-K."/>
            <person name="Ovreas L."/>
            <person name="Rohde M."/>
            <person name="Galperin M.Y."/>
            <person name="Jogler C."/>
        </authorList>
    </citation>
    <scope>NUCLEOTIDE SEQUENCE [LARGE SCALE GENOMIC DNA]</scope>
    <source>
        <strain evidence="7 8">Pla52o</strain>
    </source>
</reference>
<accession>A0A5C6CDI5</accession>
<evidence type="ECO:0000256" key="4">
    <source>
        <dbReference type="ARBA" id="ARBA00023136"/>
    </source>
</evidence>
<keyword evidence="4 6" id="KW-0472">Membrane</keyword>
<feature type="transmembrane region" description="Helical" evidence="6">
    <location>
        <begin position="206"/>
        <end position="226"/>
    </location>
</feature>
<gene>
    <name evidence="7" type="primary">yfdC</name>
    <name evidence="7" type="ORF">Pla52o_33640</name>
</gene>
<evidence type="ECO:0000313" key="7">
    <source>
        <dbReference type="EMBL" id="TWU22308.1"/>
    </source>
</evidence>
<dbReference type="InterPro" id="IPR000292">
    <property type="entry name" value="For/NO2_transpt"/>
</dbReference>
<dbReference type="PANTHER" id="PTHR30520">
    <property type="entry name" value="FORMATE TRANSPORTER-RELATED"/>
    <property type="match status" value="1"/>
</dbReference>
<evidence type="ECO:0000256" key="1">
    <source>
        <dbReference type="ARBA" id="ARBA00004141"/>
    </source>
</evidence>
<comment type="caution">
    <text evidence="7">The sequence shown here is derived from an EMBL/GenBank/DDBJ whole genome shotgun (WGS) entry which is preliminary data.</text>
</comment>
<feature type="transmembrane region" description="Helical" evidence="6">
    <location>
        <begin position="48"/>
        <end position="69"/>
    </location>
</feature>
<feature type="transmembrane region" description="Helical" evidence="6">
    <location>
        <begin position="138"/>
        <end position="158"/>
    </location>
</feature>
<evidence type="ECO:0000256" key="5">
    <source>
        <dbReference type="SAM" id="MobiDB-lite"/>
    </source>
</evidence>
<dbReference type="GO" id="GO:0005886">
    <property type="term" value="C:plasma membrane"/>
    <property type="evidence" value="ECO:0007669"/>
    <property type="project" value="TreeGrafter"/>
</dbReference>
<keyword evidence="2 6" id="KW-0812">Transmembrane</keyword>
<organism evidence="7 8">
    <name type="scientific">Novipirellula galeiformis</name>
    <dbReference type="NCBI Taxonomy" id="2528004"/>
    <lineage>
        <taxon>Bacteria</taxon>
        <taxon>Pseudomonadati</taxon>
        <taxon>Planctomycetota</taxon>
        <taxon>Planctomycetia</taxon>
        <taxon>Pirellulales</taxon>
        <taxon>Pirellulaceae</taxon>
        <taxon>Novipirellula</taxon>
    </lineage>
</organism>
<dbReference type="AlphaFoldDB" id="A0A5C6CDI5"/>
<dbReference type="Pfam" id="PF01226">
    <property type="entry name" value="Form_Nir_trans"/>
    <property type="match status" value="1"/>
</dbReference>
<protein>
    <submittedName>
        <fullName evidence="7">Inner membrane protein YfdC</fullName>
    </submittedName>
</protein>
<dbReference type="OrthoDB" id="261587at2"/>
<feature type="compositionally biased region" description="Basic and acidic residues" evidence="5">
    <location>
        <begin position="15"/>
        <end position="28"/>
    </location>
</feature>
<feature type="transmembrane region" description="Helical" evidence="6">
    <location>
        <begin position="81"/>
        <end position="99"/>
    </location>
</feature>
<dbReference type="InterPro" id="IPR023271">
    <property type="entry name" value="Aquaporin-like"/>
</dbReference>